<sequence>MPRPKKADGREPKSRSRSGCWSCKARKVKCTEERPNCSKCLKGGFQCDYGIRLNWDGRRTKRPQLKAIHLDAASLMDGGENGDINDDGASGEEGLTAPPPPRPQSQHEMMFQLGTNISPPSSSSSTFSTTPSGAGSQQAMSFGSFQISAPARTQTGIPKAKNSSSTGTFQVLTPTAMAMAPTSPVLSQFAARRLVKPLKGGSTKTTALDASGARTPLPAAPAPTSQPFAAPVVPESVSPADSGDVNRQASKRQRIDSDSSERDFAWTWPMSPSTGSGSLSAPSPRQPVPLSGLVGKLPFEAPSPRNGEDGQQGRASPHTGGSLLQYQATNDFRRLSVSSLLSGPFEQGSAAGTPPANPTTHGDEAPLSADSKRDSDHHNHHHQHHHHRSSCYFGIDAGFRDLDLGKNDDANALSGVRNNAKLGRSNGSEYAGNTIHDPCGYYSQPVSVRIPRALGTLPPKLTENPMNMLYFHHFINNTARVLVPHDDPQSNPFRTILPQMAINNDNLLSLLLAYSASHRARILDQTEPVMRIALWVQDIFPALRQALADHKQKISNANVATAIMLASLAIVSPTAFGYNIPWQRHLMLARELIAARPEGLRVDHHSSLEGQVCSFLWSWFAYIDVLGGLSGGPTDATPAWILDYKVYDPQDDDEIDCIMGFTTRCVYILSQIAELVRRHEPDRLRVTRKDPDAWIPSMEIEMSVESLEVDVRDSMIQPPRPCAHLHRSGDALRWDRDEMTATNEAYHWAALVHLQRRVLGKSTEHPDVQGPVQEIINCIDRVSVGGTAENCLLFPLFTAGCDCLDPERRKDLLSRMQSVEGSGMMQVTRARALMQKSWGTGKPWETLLTTEFIG</sequence>
<feature type="compositionally biased region" description="Low complexity" evidence="7">
    <location>
        <begin position="118"/>
        <end position="132"/>
    </location>
</feature>
<proteinExistence type="predicted"/>
<dbReference type="PANTHER" id="PTHR37534">
    <property type="entry name" value="TRANSCRIPTIONAL ACTIVATOR PROTEIN UGA3"/>
    <property type="match status" value="1"/>
</dbReference>
<organism evidence="9 10">
    <name type="scientific">Sporothrix curviconia</name>
    <dbReference type="NCBI Taxonomy" id="1260050"/>
    <lineage>
        <taxon>Eukaryota</taxon>
        <taxon>Fungi</taxon>
        <taxon>Dikarya</taxon>
        <taxon>Ascomycota</taxon>
        <taxon>Pezizomycotina</taxon>
        <taxon>Sordariomycetes</taxon>
        <taxon>Sordariomycetidae</taxon>
        <taxon>Ophiostomatales</taxon>
        <taxon>Ophiostomataceae</taxon>
        <taxon>Sporothrix</taxon>
    </lineage>
</organism>
<evidence type="ECO:0000256" key="5">
    <source>
        <dbReference type="ARBA" id="ARBA00023163"/>
    </source>
</evidence>
<comment type="caution">
    <text evidence="9">The sequence shown here is derived from an EMBL/GenBank/DDBJ whole genome shotgun (WGS) entry which is preliminary data.</text>
</comment>
<evidence type="ECO:0000256" key="2">
    <source>
        <dbReference type="ARBA" id="ARBA00022833"/>
    </source>
</evidence>
<dbReference type="InterPro" id="IPR021858">
    <property type="entry name" value="Fun_TF"/>
</dbReference>
<keyword evidence="4" id="KW-0238">DNA-binding</keyword>
<dbReference type="Proteomes" id="UP001642405">
    <property type="component" value="Unassembled WGS sequence"/>
</dbReference>
<dbReference type="EMBL" id="CAWUHB010000060">
    <property type="protein sequence ID" value="CAK7231836.1"/>
    <property type="molecule type" value="Genomic_DNA"/>
</dbReference>
<dbReference type="SUPFAM" id="SSF57701">
    <property type="entry name" value="Zn2/Cys6 DNA-binding domain"/>
    <property type="match status" value="1"/>
</dbReference>
<dbReference type="InterPro" id="IPR001138">
    <property type="entry name" value="Zn2Cys6_DnaBD"/>
</dbReference>
<keyword evidence="5" id="KW-0804">Transcription</keyword>
<protein>
    <recommendedName>
        <fullName evidence="8">Zn(2)-C6 fungal-type domain-containing protein</fullName>
    </recommendedName>
</protein>
<accession>A0ABP0CIW3</accession>
<evidence type="ECO:0000256" key="1">
    <source>
        <dbReference type="ARBA" id="ARBA00004123"/>
    </source>
</evidence>
<evidence type="ECO:0000256" key="7">
    <source>
        <dbReference type="SAM" id="MobiDB-lite"/>
    </source>
</evidence>
<evidence type="ECO:0000313" key="10">
    <source>
        <dbReference type="Proteomes" id="UP001642405"/>
    </source>
</evidence>
<dbReference type="InterPro" id="IPR036864">
    <property type="entry name" value="Zn2-C6_fun-type_DNA-bd_sf"/>
</dbReference>
<feature type="region of interest" description="Disordered" evidence="7">
    <location>
        <begin position="343"/>
        <end position="389"/>
    </location>
</feature>
<gene>
    <name evidence="9" type="ORF">SCUCBS95973_008056</name>
</gene>
<dbReference type="Gene3D" id="4.10.240.10">
    <property type="entry name" value="Zn(2)-C6 fungal-type DNA-binding domain"/>
    <property type="match status" value="1"/>
</dbReference>
<feature type="domain" description="Zn(2)-C6 fungal-type" evidence="8">
    <location>
        <begin position="19"/>
        <end position="49"/>
    </location>
</feature>
<feature type="region of interest" description="Disordered" evidence="7">
    <location>
        <begin position="75"/>
        <end position="138"/>
    </location>
</feature>
<feature type="compositionally biased region" description="Basic and acidic residues" evidence="7">
    <location>
        <begin position="253"/>
        <end position="264"/>
    </location>
</feature>
<evidence type="ECO:0000313" key="9">
    <source>
        <dbReference type="EMBL" id="CAK7231836.1"/>
    </source>
</evidence>
<keyword evidence="2" id="KW-0862">Zinc</keyword>
<evidence type="ECO:0000256" key="3">
    <source>
        <dbReference type="ARBA" id="ARBA00023015"/>
    </source>
</evidence>
<evidence type="ECO:0000256" key="4">
    <source>
        <dbReference type="ARBA" id="ARBA00023125"/>
    </source>
</evidence>
<dbReference type="PROSITE" id="PS50048">
    <property type="entry name" value="ZN2_CY6_FUNGAL_2"/>
    <property type="match status" value="1"/>
</dbReference>
<dbReference type="PANTHER" id="PTHR37534:SF43">
    <property type="entry name" value="FINGER DOMAIN PROTEIN, PUTATIVE (AFU_ORTHOLOGUE AFUA_1G01850)-RELATED"/>
    <property type="match status" value="1"/>
</dbReference>
<dbReference type="PROSITE" id="PS00463">
    <property type="entry name" value="ZN2_CY6_FUNGAL_1"/>
    <property type="match status" value="1"/>
</dbReference>
<dbReference type="CDD" id="cd00067">
    <property type="entry name" value="GAL4"/>
    <property type="match status" value="1"/>
</dbReference>
<comment type="subcellular location">
    <subcellularLocation>
        <location evidence="1">Nucleus</location>
    </subcellularLocation>
</comment>
<keyword evidence="3" id="KW-0805">Transcription regulation</keyword>
<dbReference type="Pfam" id="PF00172">
    <property type="entry name" value="Zn_clus"/>
    <property type="match status" value="1"/>
</dbReference>
<evidence type="ECO:0000256" key="6">
    <source>
        <dbReference type="ARBA" id="ARBA00023242"/>
    </source>
</evidence>
<feature type="compositionally biased region" description="Polar residues" evidence="7">
    <location>
        <begin position="270"/>
        <end position="283"/>
    </location>
</feature>
<dbReference type="Pfam" id="PF11951">
    <property type="entry name" value="Fungal_trans_2"/>
    <property type="match status" value="1"/>
</dbReference>
<keyword evidence="6" id="KW-0539">Nucleus</keyword>
<feature type="region of interest" description="Disordered" evidence="7">
    <location>
        <begin position="198"/>
        <end position="322"/>
    </location>
</feature>
<feature type="compositionally biased region" description="Basic residues" evidence="7">
    <location>
        <begin position="378"/>
        <end position="389"/>
    </location>
</feature>
<evidence type="ECO:0000259" key="8">
    <source>
        <dbReference type="PROSITE" id="PS50048"/>
    </source>
</evidence>
<reference evidence="9 10" key="1">
    <citation type="submission" date="2024-01" db="EMBL/GenBank/DDBJ databases">
        <authorList>
            <person name="Allen C."/>
            <person name="Tagirdzhanova G."/>
        </authorList>
    </citation>
    <scope>NUCLEOTIDE SEQUENCE [LARGE SCALE GENOMIC DNA]</scope>
</reference>
<keyword evidence="10" id="KW-1185">Reference proteome</keyword>
<name>A0ABP0CIW3_9PEZI</name>
<dbReference type="SMART" id="SM00066">
    <property type="entry name" value="GAL4"/>
    <property type="match status" value="1"/>
</dbReference>